<organism evidence="2 3">
    <name type="scientific">Antarctobacter heliothermus</name>
    <dbReference type="NCBI Taxonomy" id="74033"/>
    <lineage>
        <taxon>Bacteria</taxon>
        <taxon>Pseudomonadati</taxon>
        <taxon>Pseudomonadota</taxon>
        <taxon>Alphaproteobacteria</taxon>
        <taxon>Rhodobacterales</taxon>
        <taxon>Roseobacteraceae</taxon>
        <taxon>Antarctobacter</taxon>
    </lineage>
</organism>
<keyword evidence="3" id="KW-1185">Reference proteome</keyword>
<evidence type="ECO:0000313" key="3">
    <source>
        <dbReference type="Proteomes" id="UP000203589"/>
    </source>
</evidence>
<dbReference type="OrthoDB" id="7876341at2"/>
<name>A0A222E0U9_9RHOB</name>
<keyword evidence="1" id="KW-0472">Membrane</keyword>
<evidence type="ECO:0000313" key="2">
    <source>
        <dbReference type="EMBL" id="ASP19839.1"/>
    </source>
</evidence>
<dbReference type="RefSeq" id="WP_157733403.1">
    <property type="nucleotide sequence ID" value="NZ_CP022540.1"/>
</dbReference>
<keyword evidence="1" id="KW-1133">Transmembrane helix</keyword>
<dbReference type="AlphaFoldDB" id="A0A222E0U9"/>
<feature type="transmembrane region" description="Helical" evidence="1">
    <location>
        <begin position="27"/>
        <end position="51"/>
    </location>
</feature>
<protein>
    <submittedName>
        <fullName evidence="2">Uncharacterized protein</fullName>
    </submittedName>
</protein>
<dbReference type="EMBL" id="CP022540">
    <property type="protein sequence ID" value="ASP19839.1"/>
    <property type="molecule type" value="Genomic_DNA"/>
</dbReference>
<reference evidence="2 3" key="1">
    <citation type="submission" date="2017-07" db="EMBL/GenBank/DDBJ databases">
        <title>Genome Sequence of Antarctobacter heliothermus Strain SMS3 Isolated from a culture of the Diatom Skeletonema marinoi.</title>
        <authorList>
            <person name="Topel M."/>
            <person name="Pinder M.I.M."/>
            <person name="Johansson O.N."/>
            <person name="Kourtchenko O."/>
            <person name="Godhe A."/>
            <person name="Clarke A.K."/>
        </authorList>
    </citation>
    <scope>NUCLEOTIDE SEQUENCE [LARGE SCALE GENOMIC DNA]</scope>
    <source>
        <strain evidence="2 3">SMS3</strain>
    </source>
</reference>
<dbReference type="Proteomes" id="UP000203589">
    <property type="component" value="Chromosome"/>
</dbReference>
<dbReference type="KEGG" id="aht:ANTHELSMS3_01124"/>
<evidence type="ECO:0000256" key="1">
    <source>
        <dbReference type="SAM" id="Phobius"/>
    </source>
</evidence>
<accession>A0A222E0U9</accession>
<gene>
    <name evidence="2" type="ORF">ANTHELSMS3_01124</name>
</gene>
<proteinExistence type="predicted"/>
<sequence length="63" mass="6488">MAVFSFLLGSMIGLACALIGWLAYDMSLFAGLGLYLSASILVGMALVLSAVHTHDNAGREVGA</sequence>
<keyword evidence="1" id="KW-0812">Transmembrane</keyword>